<protein>
    <recommendedName>
        <fullName evidence="8">3-hydroxyanthranilate 3,4-dioxygenase</fullName>
        <ecNumber evidence="8">1.13.11.6</ecNumber>
    </recommendedName>
    <alternativeName>
        <fullName evidence="8">3-hydroxyanthranilate oxygenase</fullName>
        <shortName evidence="8">3-HAO</shortName>
    </alternativeName>
    <alternativeName>
        <fullName evidence="8">3-hydroxyanthranilic acid dioxygenase</fullName>
        <shortName evidence="8">HAD</shortName>
    </alternativeName>
</protein>
<dbReference type="GO" id="GO:0019805">
    <property type="term" value="P:quinolinate biosynthetic process"/>
    <property type="evidence" value="ECO:0007669"/>
    <property type="project" value="UniProtKB-UniRule"/>
</dbReference>
<dbReference type="Gene3D" id="2.60.120.10">
    <property type="entry name" value="Jelly Rolls"/>
    <property type="match status" value="1"/>
</dbReference>
<comment type="pathway">
    <text evidence="8">Cofactor biosynthesis; NAD(+) biosynthesis; quinolinate from L-kynurenine: step 3/3.</text>
</comment>
<dbReference type="CDD" id="cd06123">
    <property type="entry name" value="cupin_HAO"/>
    <property type="match status" value="1"/>
</dbReference>
<dbReference type="GO" id="GO:0008198">
    <property type="term" value="F:ferrous iron binding"/>
    <property type="evidence" value="ECO:0007669"/>
    <property type="project" value="UniProtKB-UniRule"/>
</dbReference>
<dbReference type="Pfam" id="PF06052">
    <property type="entry name" value="3-HAO"/>
    <property type="match status" value="1"/>
</dbReference>
<feature type="region of interest" description="Domain B" evidence="8">
    <location>
        <begin position="168"/>
        <end position="277"/>
    </location>
</feature>
<dbReference type="HAMAP" id="MF_00825">
    <property type="entry name" value="3_HAO"/>
    <property type="match status" value="1"/>
</dbReference>
<dbReference type="WBParaSite" id="PTRK_0001593000.1">
    <property type="protein sequence ID" value="PTRK_0001593000.1"/>
    <property type="gene ID" value="PTRK_0001593000"/>
</dbReference>
<evidence type="ECO:0000256" key="7">
    <source>
        <dbReference type="ARBA" id="ARBA00023004"/>
    </source>
</evidence>
<comment type="function">
    <text evidence="2 8">Catalyzes the oxidative ring opening of 3-hydroxyanthranilate to 2-amino-3-carboxymuconate semialdehyde, which spontaneously cyclizes to quinolinate.</text>
</comment>
<dbReference type="SUPFAM" id="SSF51182">
    <property type="entry name" value="RmlC-like cupins"/>
    <property type="match status" value="1"/>
</dbReference>
<keyword evidence="4 8" id="KW-0479">Metal-binding</keyword>
<dbReference type="InterPro" id="IPR010329">
    <property type="entry name" value="3hydroanth_dOase"/>
</dbReference>
<reference evidence="10" key="1">
    <citation type="submission" date="2017-02" db="UniProtKB">
        <authorList>
            <consortium name="WormBaseParasite"/>
        </authorList>
    </citation>
    <scope>IDENTIFICATION</scope>
</reference>
<evidence type="ECO:0000256" key="2">
    <source>
        <dbReference type="ARBA" id="ARBA00002752"/>
    </source>
</evidence>
<organism evidence="9 10">
    <name type="scientific">Parastrongyloides trichosuri</name>
    <name type="common">Possum-specific nematode worm</name>
    <dbReference type="NCBI Taxonomy" id="131310"/>
    <lineage>
        <taxon>Eukaryota</taxon>
        <taxon>Metazoa</taxon>
        <taxon>Ecdysozoa</taxon>
        <taxon>Nematoda</taxon>
        <taxon>Chromadorea</taxon>
        <taxon>Rhabditida</taxon>
        <taxon>Tylenchina</taxon>
        <taxon>Panagrolaimomorpha</taxon>
        <taxon>Strongyloidoidea</taxon>
        <taxon>Strongyloididae</taxon>
        <taxon>Parastrongyloides</taxon>
    </lineage>
</organism>
<dbReference type="GO" id="GO:0043420">
    <property type="term" value="P:anthranilate metabolic process"/>
    <property type="evidence" value="ECO:0007669"/>
    <property type="project" value="UniProtKB-UniRule"/>
</dbReference>
<feature type="binding site" evidence="8">
    <location>
        <position position="92"/>
    </location>
    <ligand>
        <name>Fe cation</name>
        <dbReference type="ChEBI" id="CHEBI:24875"/>
        <note>catalytic</note>
    </ligand>
</feature>
<dbReference type="PANTHER" id="PTHR15497:SF1">
    <property type="entry name" value="3-HYDROXYANTHRANILATE 3,4-DIOXYGENASE"/>
    <property type="match status" value="1"/>
</dbReference>
<dbReference type="AlphaFoldDB" id="A0A0N5A2R5"/>
<comment type="cofactor">
    <cofactor evidence="1 8">
        <name>Fe(2+)</name>
        <dbReference type="ChEBI" id="CHEBI:29033"/>
    </cofactor>
</comment>
<feature type="binding site" evidence="8">
    <location>
        <position position="106"/>
    </location>
    <ligand>
        <name>substrate</name>
    </ligand>
</feature>
<dbReference type="UniPathway" id="UPA00253">
    <property type="reaction ID" value="UER00330"/>
</dbReference>
<comment type="caution">
    <text evidence="8">Lacks conserved residue(s) required for the propagation of feature annotation.</text>
</comment>
<dbReference type="PANTHER" id="PTHR15497">
    <property type="entry name" value="3-HYDROXYANTHRANILATE 3,4-DIOXYGENASE"/>
    <property type="match status" value="1"/>
</dbReference>
<sequence length="277" mass="32097">MVRSCHNVEKWYNENKKDFHPPVCNKCMFDNQLKVFFVGGPNQRSDYHLEEGEEFFYQIKGSMLLKLILNSKPYDLTIPEGCIFMLPSKMEHSPQRYEDTLGLVVERERSGNEFDCLRYFTTNACNEVLFERWIHLKNVVKDLPPIINEFMMSDEKKNNKVGDNSFKCPPKYKVEVKEIEEPQNLMNIIKNHEHDLSNGKEITIYGPPTYKTVVKLYGNGSHKLGCTNNKELLIYILQGSGTIGDEEYNLNDMIRISNEIFVTLNLNTSSVALSLCM</sequence>
<feature type="region of interest" description="Domain A (catalytic)" evidence="8">
    <location>
        <begin position="1"/>
        <end position="168"/>
    </location>
</feature>
<evidence type="ECO:0000256" key="4">
    <source>
        <dbReference type="ARBA" id="ARBA00022723"/>
    </source>
</evidence>
<evidence type="ECO:0000313" key="9">
    <source>
        <dbReference type="Proteomes" id="UP000038045"/>
    </source>
</evidence>
<comment type="catalytic activity">
    <reaction evidence="8">
        <text>3-hydroxyanthranilate + O2 = (2Z,4Z)-2-amino-3-carboxymuconate 6-semialdehyde</text>
        <dbReference type="Rhea" id="RHEA:17953"/>
        <dbReference type="ChEBI" id="CHEBI:15379"/>
        <dbReference type="ChEBI" id="CHEBI:36559"/>
        <dbReference type="ChEBI" id="CHEBI:77612"/>
        <dbReference type="EC" id="1.13.11.6"/>
    </reaction>
</comment>
<dbReference type="STRING" id="131310.A0A0N5A2R5"/>
<dbReference type="GO" id="GO:0000334">
    <property type="term" value="F:3-hydroxyanthranilate 3,4-dioxygenase activity"/>
    <property type="evidence" value="ECO:0007669"/>
    <property type="project" value="UniProtKB-UniRule"/>
</dbReference>
<keyword evidence="5 8" id="KW-0223">Dioxygenase</keyword>
<evidence type="ECO:0000313" key="10">
    <source>
        <dbReference type="WBParaSite" id="PTRK_0001593000.1"/>
    </source>
</evidence>
<proteinExistence type="inferred from homology"/>
<dbReference type="InterPro" id="IPR014710">
    <property type="entry name" value="RmlC-like_jellyroll"/>
</dbReference>
<feature type="binding site" evidence="8">
    <location>
        <position position="96"/>
    </location>
    <ligand>
        <name>substrate</name>
    </ligand>
</feature>
<keyword evidence="9" id="KW-1185">Reference proteome</keyword>
<evidence type="ECO:0000256" key="6">
    <source>
        <dbReference type="ARBA" id="ARBA00023002"/>
    </source>
</evidence>
<comment type="similarity">
    <text evidence="8">Belongs to the 3-HAO family.</text>
</comment>
<dbReference type="GO" id="GO:0006569">
    <property type="term" value="P:L-tryptophan catabolic process"/>
    <property type="evidence" value="ECO:0007669"/>
    <property type="project" value="UniProtKB-UniRule"/>
</dbReference>
<feature type="binding site" evidence="8">
    <location>
        <position position="48"/>
    </location>
    <ligand>
        <name>Fe cation</name>
        <dbReference type="ChEBI" id="CHEBI:24875"/>
        <note>catalytic</note>
    </ligand>
</feature>
<dbReference type="GO" id="GO:0005737">
    <property type="term" value="C:cytoplasm"/>
    <property type="evidence" value="ECO:0007669"/>
    <property type="project" value="UniProtKB-SubCell"/>
</dbReference>
<dbReference type="InterPro" id="IPR011051">
    <property type="entry name" value="RmlC_Cupin_sf"/>
</dbReference>
<keyword evidence="8" id="KW-0963">Cytoplasm</keyword>
<feature type="binding site" evidence="8">
    <location>
        <position position="44"/>
    </location>
    <ligand>
        <name>O2</name>
        <dbReference type="ChEBI" id="CHEBI:15379"/>
    </ligand>
</feature>
<dbReference type="EC" id="1.13.11.6" evidence="8"/>
<evidence type="ECO:0000256" key="8">
    <source>
        <dbReference type="HAMAP-Rule" id="MF_03019"/>
    </source>
</evidence>
<evidence type="ECO:0000256" key="5">
    <source>
        <dbReference type="ARBA" id="ARBA00022964"/>
    </source>
</evidence>
<keyword evidence="7 8" id="KW-0408">Iron</keyword>
<name>A0A0N5A2R5_PARTI</name>
<comment type="subcellular location">
    <subcellularLocation>
        <location evidence="8">Cytoplasm</location>
    </subcellularLocation>
</comment>
<dbReference type="GO" id="GO:0034354">
    <property type="term" value="P:'de novo' NAD+ biosynthetic process from L-tryptophan"/>
    <property type="evidence" value="ECO:0007669"/>
    <property type="project" value="UniProtKB-UniRule"/>
</dbReference>
<accession>A0A0N5A2R5</accession>
<feature type="binding site" evidence="8">
    <location>
        <position position="54"/>
    </location>
    <ligand>
        <name>Fe cation</name>
        <dbReference type="ChEBI" id="CHEBI:24875"/>
        <note>catalytic</note>
    </ligand>
</feature>
<evidence type="ECO:0000256" key="3">
    <source>
        <dbReference type="ARBA" id="ARBA00022642"/>
    </source>
</evidence>
<dbReference type="NCBIfam" id="TIGR03037">
    <property type="entry name" value="anthran_nbaC"/>
    <property type="match status" value="1"/>
</dbReference>
<dbReference type="Proteomes" id="UP000038045">
    <property type="component" value="Unplaced"/>
</dbReference>
<feature type="binding site" evidence="8">
    <location>
        <position position="54"/>
    </location>
    <ligand>
        <name>substrate</name>
    </ligand>
</feature>
<evidence type="ECO:0000256" key="1">
    <source>
        <dbReference type="ARBA" id="ARBA00001954"/>
    </source>
</evidence>
<keyword evidence="3 8" id="KW-0662">Pyridine nucleotide biosynthesis</keyword>
<keyword evidence="6 8" id="KW-0560">Oxidoreductase</keyword>